<comment type="caution">
    <text evidence="2">The sequence shown here is derived from an EMBL/GenBank/DDBJ whole genome shotgun (WGS) entry which is preliminary data.</text>
</comment>
<protein>
    <submittedName>
        <fullName evidence="2">Uncharacterized protein</fullName>
    </submittedName>
</protein>
<feature type="compositionally biased region" description="Basic residues" evidence="1">
    <location>
        <begin position="208"/>
        <end position="221"/>
    </location>
</feature>
<evidence type="ECO:0000256" key="1">
    <source>
        <dbReference type="SAM" id="MobiDB-lite"/>
    </source>
</evidence>
<reference evidence="2" key="1">
    <citation type="submission" date="2021-10" db="EMBL/GenBank/DDBJ databases">
        <title>De novo Genome Assembly of Clathrus columnatus (Basidiomycota, Fungi) Using Illumina and Nanopore Sequence Data.</title>
        <authorList>
            <person name="Ogiso-Tanaka E."/>
            <person name="Itagaki H."/>
            <person name="Hosoya T."/>
            <person name="Hosaka K."/>
        </authorList>
    </citation>
    <scope>NUCLEOTIDE SEQUENCE</scope>
    <source>
        <strain evidence="2">MO-923</strain>
    </source>
</reference>
<sequence length="314" mass="33739">MSSETDSSKSYACTSTMSTRKRKPIVTYQSPNSGVLDMALLIRNTTLELKAAAVIAAASRSSIQPLPTPVLPNSSALSPVSSHSPNYKSHDTTSITSASTSDLNQYIASSHNGGGTKRYIPSSFQPIALIPRAPHPLYHPLSRPSSSKQSSKINDSRHMESGALFSETGRRSSSRTRRPAPKMRETESAQGPSPKDIPEPSDKTNSPNKRRRGAGGKRKRAGQQDADGDSPYPAVKRTRKQPQQRNMDGEGDSMPPPSNDASPPTGYPTRARRPRTTAPQVMKDDSGSEGTGSATRTTPVNGAVEEFWVPTKPS</sequence>
<gene>
    <name evidence="2" type="ORF">Clacol_000346</name>
</gene>
<feature type="region of interest" description="Disordered" evidence="1">
    <location>
        <begin position="135"/>
        <end position="314"/>
    </location>
</feature>
<proteinExistence type="predicted"/>
<evidence type="ECO:0000313" key="2">
    <source>
        <dbReference type="EMBL" id="GJJ06157.1"/>
    </source>
</evidence>
<dbReference type="EMBL" id="BPWL01000001">
    <property type="protein sequence ID" value="GJJ06157.1"/>
    <property type="molecule type" value="Genomic_DNA"/>
</dbReference>
<feature type="compositionally biased region" description="Basic residues" evidence="1">
    <location>
        <begin position="172"/>
        <end position="181"/>
    </location>
</feature>
<name>A0AAV4ZY91_9AGAM</name>
<dbReference type="Proteomes" id="UP001050691">
    <property type="component" value="Unassembled WGS sequence"/>
</dbReference>
<organism evidence="2 3">
    <name type="scientific">Clathrus columnatus</name>
    <dbReference type="NCBI Taxonomy" id="1419009"/>
    <lineage>
        <taxon>Eukaryota</taxon>
        <taxon>Fungi</taxon>
        <taxon>Dikarya</taxon>
        <taxon>Basidiomycota</taxon>
        <taxon>Agaricomycotina</taxon>
        <taxon>Agaricomycetes</taxon>
        <taxon>Phallomycetidae</taxon>
        <taxon>Phallales</taxon>
        <taxon>Clathraceae</taxon>
        <taxon>Clathrus</taxon>
    </lineage>
</organism>
<feature type="compositionally biased region" description="Low complexity" evidence="1">
    <location>
        <begin position="142"/>
        <end position="153"/>
    </location>
</feature>
<feature type="region of interest" description="Disordered" evidence="1">
    <location>
        <begin position="74"/>
        <end position="96"/>
    </location>
</feature>
<keyword evidence="3" id="KW-1185">Reference proteome</keyword>
<accession>A0AAV4ZY91</accession>
<dbReference type="AlphaFoldDB" id="A0AAV4ZY91"/>
<feature type="compositionally biased region" description="Polar residues" evidence="1">
    <location>
        <begin position="291"/>
        <end position="300"/>
    </location>
</feature>
<evidence type="ECO:0000313" key="3">
    <source>
        <dbReference type="Proteomes" id="UP001050691"/>
    </source>
</evidence>